<sequence length="202" mass="22299">MFVQVIQARTKQVDAVEAMMGRWSDELQAGSIGWLGTTAGITEDGTAISVVRFDSAESARANSDRPEQGAWWNEFAKLLDGEATFHDCTDVHTLGAGGSDQAGFVQIIQGRISDRSQLTDAWSDLEKLLAVERPELLGTMLAFHDDGSGFTEVAYFTTEAEARAGEANEPSEDAKRMWERERALYTDLSYFDIREPWLPSPG</sequence>
<reference evidence="2" key="1">
    <citation type="journal article" date="2019" name="Int. J. Syst. Evol. Microbiol.">
        <title>The Global Catalogue of Microorganisms (GCM) 10K type strain sequencing project: providing services to taxonomists for standard genome sequencing and annotation.</title>
        <authorList>
            <consortium name="The Broad Institute Genomics Platform"/>
            <consortium name="The Broad Institute Genome Sequencing Center for Infectious Disease"/>
            <person name="Wu L."/>
            <person name="Ma J."/>
        </authorList>
    </citation>
    <scope>NUCLEOTIDE SEQUENCE [LARGE SCALE GENOMIC DNA]</scope>
    <source>
        <strain evidence="2">CGMCC 4.7241</strain>
    </source>
</reference>
<accession>A0ABV7YJ10</accession>
<dbReference type="Proteomes" id="UP001595699">
    <property type="component" value="Unassembled WGS sequence"/>
</dbReference>
<dbReference type="RefSeq" id="WP_205119332.1">
    <property type="nucleotide sequence ID" value="NZ_JAFBCM010000001.1"/>
</dbReference>
<organism evidence="1 2">
    <name type="scientific">Tenggerimyces flavus</name>
    <dbReference type="NCBI Taxonomy" id="1708749"/>
    <lineage>
        <taxon>Bacteria</taxon>
        <taxon>Bacillati</taxon>
        <taxon>Actinomycetota</taxon>
        <taxon>Actinomycetes</taxon>
        <taxon>Propionibacteriales</taxon>
        <taxon>Nocardioidaceae</taxon>
        <taxon>Tenggerimyces</taxon>
    </lineage>
</organism>
<evidence type="ECO:0000313" key="2">
    <source>
        <dbReference type="Proteomes" id="UP001595699"/>
    </source>
</evidence>
<protein>
    <recommendedName>
        <fullName evidence="3">NIPSNAP domain-containing protein</fullName>
    </recommendedName>
</protein>
<comment type="caution">
    <text evidence="1">The sequence shown here is derived from an EMBL/GenBank/DDBJ whole genome shotgun (WGS) entry which is preliminary data.</text>
</comment>
<evidence type="ECO:0000313" key="1">
    <source>
        <dbReference type="EMBL" id="MFC3764947.1"/>
    </source>
</evidence>
<dbReference type="EMBL" id="JBHRZH010000036">
    <property type="protein sequence ID" value="MFC3764947.1"/>
    <property type="molecule type" value="Genomic_DNA"/>
</dbReference>
<evidence type="ECO:0008006" key="3">
    <source>
        <dbReference type="Google" id="ProtNLM"/>
    </source>
</evidence>
<keyword evidence="2" id="KW-1185">Reference proteome</keyword>
<gene>
    <name evidence="1" type="ORF">ACFOUW_29195</name>
</gene>
<proteinExistence type="predicted"/>
<name>A0ABV7YJ10_9ACTN</name>